<keyword evidence="2" id="KW-1185">Reference proteome</keyword>
<sequence length="82" mass="9595">MRYRKVAMSRQRVDYSRSDIRWALKHGWTLDGYTGRGHIRVVLTHNRGRISAGLAATPGDHRTPANNISRMRRLMRRLEHAE</sequence>
<dbReference type="Proteomes" id="UP000252586">
    <property type="component" value="Unassembled WGS sequence"/>
</dbReference>
<organism evidence="1 2">
    <name type="scientific">Nocardia puris</name>
    <dbReference type="NCBI Taxonomy" id="208602"/>
    <lineage>
        <taxon>Bacteria</taxon>
        <taxon>Bacillati</taxon>
        <taxon>Actinomycetota</taxon>
        <taxon>Actinomycetes</taxon>
        <taxon>Mycobacteriales</taxon>
        <taxon>Nocardiaceae</taxon>
        <taxon>Nocardia</taxon>
    </lineage>
</organism>
<evidence type="ECO:0000313" key="2">
    <source>
        <dbReference type="Proteomes" id="UP000252586"/>
    </source>
</evidence>
<proteinExistence type="predicted"/>
<evidence type="ECO:0000313" key="1">
    <source>
        <dbReference type="EMBL" id="RBO91374.1"/>
    </source>
</evidence>
<reference evidence="1 2" key="1">
    <citation type="submission" date="2018-06" db="EMBL/GenBank/DDBJ databases">
        <title>Genomic Encyclopedia of Type Strains, Phase IV (KMG-IV): sequencing the most valuable type-strain genomes for metagenomic binning, comparative biology and taxonomic classification.</title>
        <authorList>
            <person name="Goeker M."/>
        </authorList>
    </citation>
    <scope>NUCLEOTIDE SEQUENCE [LARGE SCALE GENOMIC DNA]</scope>
    <source>
        <strain evidence="1 2">DSM 44599</strain>
    </source>
</reference>
<accession>A0A366DQ22</accession>
<gene>
    <name evidence="1" type="ORF">DFR74_10476</name>
</gene>
<dbReference type="EMBL" id="QNRE01000004">
    <property type="protein sequence ID" value="RBO91374.1"/>
    <property type="molecule type" value="Genomic_DNA"/>
</dbReference>
<name>A0A366DQ22_9NOCA</name>
<dbReference type="AlphaFoldDB" id="A0A366DQ22"/>
<comment type="caution">
    <text evidence="1">The sequence shown here is derived from an EMBL/GenBank/DDBJ whole genome shotgun (WGS) entry which is preliminary data.</text>
</comment>
<protein>
    <submittedName>
        <fullName evidence="1">Uncharacterized protein</fullName>
    </submittedName>
</protein>